<dbReference type="SUPFAM" id="SSF56784">
    <property type="entry name" value="HAD-like"/>
    <property type="match status" value="1"/>
</dbReference>
<dbReference type="GO" id="GO:0016791">
    <property type="term" value="F:phosphatase activity"/>
    <property type="evidence" value="ECO:0007669"/>
    <property type="project" value="TreeGrafter"/>
</dbReference>
<dbReference type="PROSITE" id="PS01228">
    <property type="entry name" value="COF_1"/>
    <property type="match status" value="1"/>
</dbReference>
<dbReference type="NCBIfam" id="TIGR00099">
    <property type="entry name" value="Cof-subfamily"/>
    <property type="match status" value="1"/>
</dbReference>
<protein>
    <submittedName>
        <fullName evidence="1">HMP-PP hydrolase (Pyridoxal phosphatase) Cof, detected in genetic screen for thiamin metabolic genes (PMID:15292217)</fullName>
    </submittedName>
</protein>
<dbReference type="GO" id="GO:0000287">
    <property type="term" value="F:magnesium ion binding"/>
    <property type="evidence" value="ECO:0007669"/>
    <property type="project" value="TreeGrafter"/>
</dbReference>
<dbReference type="SFLD" id="SFLDS00003">
    <property type="entry name" value="Haloacid_Dehalogenase"/>
    <property type="match status" value="1"/>
</dbReference>
<reference evidence="1" key="1">
    <citation type="submission" date="2020-02" db="EMBL/GenBank/DDBJ databases">
        <authorList>
            <person name="Meier V. D."/>
        </authorList>
    </citation>
    <scope>NUCLEOTIDE SEQUENCE</scope>
    <source>
        <strain evidence="1">AVDCRST_MAG27</strain>
    </source>
</reference>
<sequence length="276" mass="28268">MTAPIRLLVSDVDGTLVTTDKRLTPATIEAAAALRAAGVALALVSSRPPRGIAPLAAQLGLGTPVAGFNGGVILDSEGRSLAERPVPEAAARAALAAFARRGIDAWVFADGEWLVQNLDGHYVAHEQRTIGFAPHRVESFEPVIARAGKLVGASADAALLAECEASLQAELGAQASIHRSQAYYLDVTHPQADKGHALLALARLCGVPPEETACIGDMANDLPMFGVAGLAIAMGNAPPAVQARAAAVTLANDADGFAAAVRDVILPRADGGRRSG</sequence>
<gene>
    <name evidence="1" type="ORF">AVDCRST_MAG27-1997</name>
</gene>
<dbReference type="InterPro" id="IPR023214">
    <property type="entry name" value="HAD_sf"/>
</dbReference>
<name>A0A6J4IGW6_9PROT</name>
<dbReference type="EMBL" id="CADCTD010000081">
    <property type="protein sequence ID" value="CAA9249966.1"/>
    <property type="molecule type" value="Genomic_DNA"/>
</dbReference>
<dbReference type="Gene3D" id="3.30.1240.10">
    <property type="match status" value="1"/>
</dbReference>
<dbReference type="PANTHER" id="PTHR10000">
    <property type="entry name" value="PHOSPHOSERINE PHOSPHATASE"/>
    <property type="match status" value="1"/>
</dbReference>
<dbReference type="AlphaFoldDB" id="A0A6J4IGW6"/>
<keyword evidence="1" id="KW-0378">Hydrolase</keyword>
<dbReference type="NCBIfam" id="TIGR01484">
    <property type="entry name" value="HAD-SF-IIB"/>
    <property type="match status" value="1"/>
</dbReference>
<accession>A0A6J4IGW6</accession>
<evidence type="ECO:0000313" key="1">
    <source>
        <dbReference type="EMBL" id="CAA9249966.1"/>
    </source>
</evidence>
<proteinExistence type="predicted"/>
<dbReference type="Gene3D" id="3.40.50.1000">
    <property type="entry name" value="HAD superfamily/HAD-like"/>
    <property type="match status" value="1"/>
</dbReference>
<dbReference type="InterPro" id="IPR000150">
    <property type="entry name" value="Cof"/>
</dbReference>
<dbReference type="Pfam" id="PF08282">
    <property type="entry name" value="Hydrolase_3"/>
    <property type="match status" value="1"/>
</dbReference>
<dbReference type="InterPro" id="IPR036412">
    <property type="entry name" value="HAD-like_sf"/>
</dbReference>
<dbReference type="SFLD" id="SFLDG01140">
    <property type="entry name" value="C2.B:_Phosphomannomutase_and_P"/>
    <property type="match status" value="1"/>
</dbReference>
<dbReference type="InterPro" id="IPR006379">
    <property type="entry name" value="HAD-SF_hydro_IIB"/>
</dbReference>
<organism evidence="1">
    <name type="scientific">uncultured Craurococcus sp</name>
    <dbReference type="NCBI Taxonomy" id="1135998"/>
    <lineage>
        <taxon>Bacteria</taxon>
        <taxon>Pseudomonadati</taxon>
        <taxon>Pseudomonadota</taxon>
        <taxon>Alphaproteobacteria</taxon>
        <taxon>Acetobacterales</taxon>
        <taxon>Acetobacteraceae</taxon>
        <taxon>Craurococcus</taxon>
        <taxon>environmental samples</taxon>
    </lineage>
</organism>
<dbReference type="PANTHER" id="PTHR10000:SF8">
    <property type="entry name" value="HAD SUPERFAMILY HYDROLASE-LIKE, TYPE 3"/>
    <property type="match status" value="1"/>
</dbReference>
<dbReference type="GO" id="GO:0005829">
    <property type="term" value="C:cytosol"/>
    <property type="evidence" value="ECO:0007669"/>
    <property type="project" value="TreeGrafter"/>
</dbReference>